<evidence type="ECO:0000256" key="1">
    <source>
        <dbReference type="ARBA" id="ARBA00023015"/>
    </source>
</evidence>
<dbReference type="InterPro" id="IPR009057">
    <property type="entry name" value="Homeodomain-like_sf"/>
</dbReference>
<dbReference type="SUPFAM" id="SSF46689">
    <property type="entry name" value="Homeodomain-like"/>
    <property type="match status" value="1"/>
</dbReference>
<dbReference type="InterPro" id="IPR018062">
    <property type="entry name" value="HTH_AraC-typ_CS"/>
</dbReference>
<feature type="domain" description="HTH araC/xylS-type" evidence="6">
    <location>
        <begin position="244"/>
        <end position="353"/>
    </location>
</feature>
<feature type="transmembrane region" description="Helical" evidence="5">
    <location>
        <begin position="93"/>
        <end position="113"/>
    </location>
</feature>
<protein>
    <submittedName>
        <fullName evidence="7">Helix-turn-helix domain-containing protein</fullName>
    </submittedName>
</protein>
<feature type="transmembrane region" description="Helical" evidence="5">
    <location>
        <begin position="125"/>
        <end position="146"/>
    </location>
</feature>
<feature type="transmembrane region" description="Helical" evidence="5">
    <location>
        <begin position="6"/>
        <end position="25"/>
    </location>
</feature>
<feature type="transmembrane region" description="Helical" evidence="5">
    <location>
        <begin position="59"/>
        <end position="81"/>
    </location>
</feature>
<organism evidence="7 8">
    <name type="scientific">Tahibacter amnicola</name>
    <dbReference type="NCBI Taxonomy" id="2976241"/>
    <lineage>
        <taxon>Bacteria</taxon>
        <taxon>Pseudomonadati</taxon>
        <taxon>Pseudomonadota</taxon>
        <taxon>Gammaproteobacteria</taxon>
        <taxon>Lysobacterales</taxon>
        <taxon>Rhodanobacteraceae</taxon>
        <taxon>Tahibacter</taxon>
    </lineage>
</organism>
<dbReference type="SMART" id="SM00342">
    <property type="entry name" value="HTH_ARAC"/>
    <property type="match status" value="1"/>
</dbReference>
<dbReference type="Pfam" id="PF12833">
    <property type="entry name" value="HTH_18"/>
    <property type="match status" value="1"/>
</dbReference>
<dbReference type="PROSITE" id="PS01124">
    <property type="entry name" value="HTH_ARAC_FAMILY_2"/>
    <property type="match status" value="1"/>
</dbReference>
<feature type="region of interest" description="Disordered" evidence="4">
    <location>
        <begin position="349"/>
        <end position="368"/>
    </location>
</feature>
<sequence>MDSLVTLTQFAAIAVGLAWLFALLATPRKTALHVTWAVFCGSLCLMLAKAAMADSLGSYRYLVGMGACATCNVFWLVSRALFRTGQPFQARHILFAAALSAPIVLGQLMQLVAAQEVLGNPLYRIATGGIAEWIQLLGSGVLLLAFWEGAREWRRDLPAAERRLRWLFLSTYVACALACTLWTSPTQDPTSPLAQIGPLLEAASALVMLLVAGYAVHFRTRNPLVEEIAATPSEPERLPDDDDLALARRIESCVRDRSLYLEPELKVADLAEALATPDYRISRAITLGLGHANFNRFINSYRIDHATRLLSDPALRSRSILAIGIDSGFASIGPFNRAFKASTGQTPSAFRSEALDGPRDTAASVATA</sequence>
<dbReference type="EMBL" id="CP104694">
    <property type="protein sequence ID" value="UXI65871.1"/>
    <property type="molecule type" value="Genomic_DNA"/>
</dbReference>
<keyword evidence="8" id="KW-1185">Reference proteome</keyword>
<evidence type="ECO:0000259" key="6">
    <source>
        <dbReference type="PROSITE" id="PS01124"/>
    </source>
</evidence>
<dbReference type="Proteomes" id="UP001064632">
    <property type="component" value="Chromosome"/>
</dbReference>
<evidence type="ECO:0000313" key="7">
    <source>
        <dbReference type="EMBL" id="UXI65871.1"/>
    </source>
</evidence>
<keyword evidence="3" id="KW-0804">Transcription</keyword>
<keyword evidence="5" id="KW-0472">Membrane</keyword>
<proteinExistence type="predicted"/>
<dbReference type="PANTHER" id="PTHR43280">
    <property type="entry name" value="ARAC-FAMILY TRANSCRIPTIONAL REGULATOR"/>
    <property type="match status" value="1"/>
</dbReference>
<dbReference type="Gene3D" id="1.10.10.60">
    <property type="entry name" value="Homeodomain-like"/>
    <property type="match status" value="1"/>
</dbReference>
<evidence type="ECO:0000256" key="4">
    <source>
        <dbReference type="SAM" id="MobiDB-lite"/>
    </source>
</evidence>
<dbReference type="RefSeq" id="WP_261692866.1">
    <property type="nucleotide sequence ID" value="NZ_CP104694.1"/>
</dbReference>
<accession>A0ABY6B6Z4</accession>
<feature type="transmembrane region" description="Helical" evidence="5">
    <location>
        <begin position="196"/>
        <end position="216"/>
    </location>
</feature>
<feature type="transmembrane region" description="Helical" evidence="5">
    <location>
        <begin position="166"/>
        <end position="184"/>
    </location>
</feature>
<reference evidence="7" key="1">
    <citation type="submission" date="2022-09" db="EMBL/GenBank/DDBJ databases">
        <title>Tahibacter sp. nov., isolated from a fresh water.</title>
        <authorList>
            <person name="Baek J.H."/>
            <person name="Lee J.K."/>
            <person name="Kim J.M."/>
            <person name="Jeon C.O."/>
        </authorList>
    </citation>
    <scope>NUCLEOTIDE SEQUENCE</scope>
    <source>
        <strain evidence="7">W38</strain>
    </source>
</reference>
<evidence type="ECO:0000256" key="5">
    <source>
        <dbReference type="SAM" id="Phobius"/>
    </source>
</evidence>
<evidence type="ECO:0000256" key="3">
    <source>
        <dbReference type="ARBA" id="ARBA00023163"/>
    </source>
</evidence>
<name>A0ABY6B6Z4_9GAMM</name>
<dbReference type="PROSITE" id="PS00041">
    <property type="entry name" value="HTH_ARAC_FAMILY_1"/>
    <property type="match status" value="1"/>
</dbReference>
<keyword evidence="1" id="KW-0805">Transcription regulation</keyword>
<evidence type="ECO:0000313" key="8">
    <source>
        <dbReference type="Proteomes" id="UP001064632"/>
    </source>
</evidence>
<keyword evidence="5" id="KW-1133">Transmembrane helix</keyword>
<keyword evidence="2" id="KW-0238">DNA-binding</keyword>
<gene>
    <name evidence="7" type="ORF">N4264_14000</name>
</gene>
<dbReference type="InterPro" id="IPR018060">
    <property type="entry name" value="HTH_AraC"/>
</dbReference>
<feature type="transmembrane region" description="Helical" evidence="5">
    <location>
        <begin position="32"/>
        <end position="53"/>
    </location>
</feature>
<keyword evidence="5" id="KW-0812">Transmembrane</keyword>
<evidence type="ECO:0000256" key="2">
    <source>
        <dbReference type="ARBA" id="ARBA00023125"/>
    </source>
</evidence>
<dbReference type="PANTHER" id="PTHR43280:SF29">
    <property type="entry name" value="ARAC-FAMILY TRANSCRIPTIONAL REGULATOR"/>
    <property type="match status" value="1"/>
</dbReference>